<reference evidence="1 2" key="1">
    <citation type="submission" date="2014-04" db="EMBL/GenBank/DDBJ databases">
        <authorList>
            <consortium name="DOE Joint Genome Institute"/>
            <person name="Kuo A."/>
            <person name="Tarkka M."/>
            <person name="Buscot F."/>
            <person name="Kohler A."/>
            <person name="Nagy L.G."/>
            <person name="Floudas D."/>
            <person name="Copeland A."/>
            <person name="Barry K.W."/>
            <person name="Cichocki N."/>
            <person name="Veneault-Fourrey C."/>
            <person name="LaButti K."/>
            <person name="Lindquist E.A."/>
            <person name="Lipzen A."/>
            <person name="Lundell T."/>
            <person name="Morin E."/>
            <person name="Murat C."/>
            <person name="Sun H."/>
            <person name="Tunlid A."/>
            <person name="Henrissat B."/>
            <person name="Grigoriev I.V."/>
            <person name="Hibbett D.S."/>
            <person name="Martin F."/>
            <person name="Nordberg H.P."/>
            <person name="Cantor M.N."/>
            <person name="Hua S.X."/>
        </authorList>
    </citation>
    <scope>NUCLEOTIDE SEQUENCE [LARGE SCALE GENOMIC DNA]</scope>
    <source>
        <strain evidence="1 2">F 1598</strain>
    </source>
</reference>
<dbReference type="AlphaFoldDB" id="A0A0C3BSD1"/>
<evidence type="ECO:0000313" key="1">
    <source>
        <dbReference type="EMBL" id="KIM80227.1"/>
    </source>
</evidence>
<accession>A0A0C3BSD1</accession>
<keyword evidence="2" id="KW-1185">Reference proteome</keyword>
<dbReference type="InParanoid" id="A0A0C3BSD1"/>
<proteinExistence type="predicted"/>
<dbReference type="HOGENOM" id="CLU_1540644_0_0_1"/>
<reference evidence="2" key="2">
    <citation type="submission" date="2015-01" db="EMBL/GenBank/DDBJ databases">
        <title>Evolutionary Origins and Diversification of the Mycorrhizal Mutualists.</title>
        <authorList>
            <consortium name="DOE Joint Genome Institute"/>
            <consortium name="Mycorrhizal Genomics Consortium"/>
            <person name="Kohler A."/>
            <person name="Kuo A."/>
            <person name="Nagy L.G."/>
            <person name="Floudas D."/>
            <person name="Copeland A."/>
            <person name="Barry K.W."/>
            <person name="Cichocki N."/>
            <person name="Veneault-Fourrey C."/>
            <person name="LaButti K."/>
            <person name="Lindquist E.A."/>
            <person name="Lipzen A."/>
            <person name="Lundell T."/>
            <person name="Morin E."/>
            <person name="Murat C."/>
            <person name="Riley R."/>
            <person name="Ohm R."/>
            <person name="Sun H."/>
            <person name="Tunlid A."/>
            <person name="Henrissat B."/>
            <person name="Grigoriev I.V."/>
            <person name="Hibbett D.S."/>
            <person name="Martin F."/>
        </authorList>
    </citation>
    <scope>NUCLEOTIDE SEQUENCE [LARGE SCALE GENOMIC DNA]</scope>
    <source>
        <strain evidence="2">F 1598</strain>
    </source>
</reference>
<evidence type="ECO:0000313" key="2">
    <source>
        <dbReference type="Proteomes" id="UP000054166"/>
    </source>
</evidence>
<sequence>MAVIDPESELFDLPIAVRQMMVFSSRWLHGLSWKTPLKMFCPAAEDGIQFDHTCDPDISYIAQIACDRALAQRLATAEQKFRLDFEFARRLQEQGGGMLQTLATQILDSLLGWQVIDDLFASDPNKRGKDKMSASTSADDLSNCLPGLTLINPDPAAKGSFPRDTLPPVRFTLG</sequence>
<name>A0A0C3BSD1_PILCF</name>
<protein>
    <submittedName>
        <fullName evidence="1">Uncharacterized protein</fullName>
    </submittedName>
</protein>
<dbReference type="Proteomes" id="UP000054166">
    <property type="component" value="Unassembled WGS sequence"/>
</dbReference>
<gene>
    <name evidence="1" type="ORF">PILCRDRAFT_790107</name>
</gene>
<dbReference type="EMBL" id="KN833005">
    <property type="protein sequence ID" value="KIM80227.1"/>
    <property type="molecule type" value="Genomic_DNA"/>
</dbReference>
<organism evidence="1 2">
    <name type="scientific">Piloderma croceum (strain F 1598)</name>
    <dbReference type="NCBI Taxonomy" id="765440"/>
    <lineage>
        <taxon>Eukaryota</taxon>
        <taxon>Fungi</taxon>
        <taxon>Dikarya</taxon>
        <taxon>Basidiomycota</taxon>
        <taxon>Agaricomycotina</taxon>
        <taxon>Agaricomycetes</taxon>
        <taxon>Agaricomycetidae</taxon>
        <taxon>Atheliales</taxon>
        <taxon>Atheliaceae</taxon>
        <taxon>Piloderma</taxon>
    </lineage>
</organism>